<dbReference type="InterPro" id="IPR012944">
    <property type="entry name" value="SusD_RagB_dom"/>
</dbReference>
<keyword evidence="4" id="KW-0472">Membrane</keyword>
<feature type="domain" description="RagB/SusD" evidence="6">
    <location>
        <begin position="322"/>
        <end position="466"/>
    </location>
</feature>
<dbReference type="SUPFAM" id="SSF48452">
    <property type="entry name" value="TPR-like"/>
    <property type="match status" value="1"/>
</dbReference>
<organism evidence="8 9">
    <name type="scientific">Sunxiuqinia elliptica</name>
    <dbReference type="NCBI Taxonomy" id="655355"/>
    <lineage>
        <taxon>Bacteria</taxon>
        <taxon>Pseudomonadati</taxon>
        <taxon>Bacteroidota</taxon>
        <taxon>Bacteroidia</taxon>
        <taxon>Marinilabiliales</taxon>
        <taxon>Prolixibacteraceae</taxon>
        <taxon>Sunxiuqinia</taxon>
    </lineage>
</organism>
<evidence type="ECO:0000256" key="4">
    <source>
        <dbReference type="ARBA" id="ARBA00023136"/>
    </source>
</evidence>
<dbReference type="OrthoDB" id="630434at2"/>
<dbReference type="EMBL" id="SNWI01000001">
    <property type="protein sequence ID" value="TDO05416.1"/>
    <property type="molecule type" value="Genomic_DNA"/>
</dbReference>
<keyword evidence="5" id="KW-0998">Cell outer membrane</keyword>
<dbReference type="Pfam" id="PF14322">
    <property type="entry name" value="SusD-like_3"/>
    <property type="match status" value="1"/>
</dbReference>
<evidence type="ECO:0000313" key="8">
    <source>
        <dbReference type="EMBL" id="TDO05416.1"/>
    </source>
</evidence>
<proteinExistence type="inferred from homology"/>
<dbReference type="Pfam" id="PF07980">
    <property type="entry name" value="SusD_RagB"/>
    <property type="match status" value="1"/>
</dbReference>
<dbReference type="CDD" id="cd08977">
    <property type="entry name" value="SusD"/>
    <property type="match status" value="1"/>
</dbReference>
<dbReference type="AlphaFoldDB" id="A0A4R6HCB2"/>
<reference evidence="8 9" key="1">
    <citation type="submission" date="2019-03" db="EMBL/GenBank/DDBJ databases">
        <title>Freshwater and sediment microbial communities from various areas in North America, analyzing microbe dynamics in response to fracking.</title>
        <authorList>
            <person name="Lamendella R."/>
        </authorList>
    </citation>
    <scope>NUCLEOTIDE SEQUENCE [LARGE SCALE GENOMIC DNA]</scope>
    <source>
        <strain evidence="8 9">114D</strain>
    </source>
</reference>
<dbReference type="Proteomes" id="UP000294848">
    <property type="component" value="Unassembled WGS sequence"/>
</dbReference>
<dbReference type="GO" id="GO:0009279">
    <property type="term" value="C:cell outer membrane"/>
    <property type="evidence" value="ECO:0007669"/>
    <property type="project" value="UniProtKB-SubCell"/>
</dbReference>
<evidence type="ECO:0000259" key="6">
    <source>
        <dbReference type="Pfam" id="PF07980"/>
    </source>
</evidence>
<name>A0A4R6HCB2_9BACT</name>
<accession>A0A4R6HCB2</accession>
<evidence type="ECO:0000256" key="1">
    <source>
        <dbReference type="ARBA" id="ARBA00004442"/>
    </source>
</evidence>
<feature type="domain" description="SusD-like N-terminal" evidence="7">
    <location>
        <begin position="19"/>
        <end position="220"/>
    </location>
</feature>
<dbReference type="InterPro" id="IPR011990">
    <property type="entry name" value="TPR-like_helical_dom_sf"/>
</dbReference>
<evidence type="ECO:0000313" key="9">
    <source>
        <dbReference type="Proteomes" id="UP000294848"/>
    </source>
</evidence>
<dbReference type="Gene3D" id="1.25.40.390">
    <property type="match status" value="1"/>
</dbReference>
<evidence type="ECO:0000256" key="5">
    <source>
        <dbReference type="ARBA" id="ARBA00023237"/>
    </source>
</evidence>
<protein>
    <submittedName>
        <fullName evidence="8">Putative outer membrane starch-binding protein</fullName>
    </submittedName>
</protein>
<dbReference type="PROSITE" id="PS51257">
    <property type="entry name" value="PROKAR_LIPOPROTEIN"/>
    <property type="match status" value="1"/>
</dbReference>
<dbReference type="InterPro" id="IPR033985">
    <property type="entry name" value="SusD-like_N"/>
</dbReference>
<gene>
    <name evidence="8" type="ORF">DET52_101776</name>
</gene>
<sequence length="466" mass="52580">MKKYLLFVFVLVLVSCKDFLVLEPENQISENVFYKTEADFETAMIGMYGELQTLHDISNLFLTEVTTDNMRITNQLSNPPADRVEIDEVNLTSTNGFVNTIWGSCYKTIARSNNILSRIDDADFDESKKSQFKGESLFLRAYTYFYLVRLFGDVPIVKVAFRSPGEVADYDMGRKPVSEVYKLILDDLQESAGLLNAGTGLSKSRASLGAVKTLQGKVYLTQKEYALAATVLLEVQQMNLYTLSTDYGQLFSVGNDELPESIFEIKYLTGNVGEGNSLTTNFSYGHTIVPTLDMIQAYEVDDLRKDASLADSLLAADGNYATYEEKYIRKFYDPTAELQFDGGINVLPLRYADVLLMYAEALNETGKTTEAHDFLNMVRDRAGLGSLSGLSKPEFALALERERRVEFLAEGHRWFDLVRTGRAQEIINNYYISQGLSFRVEDYELLMPIPQSERDIDPDLSQNTGY</sequence>
<comment type="similarity">
    <text evidence="2">Belongs to the SusD family.</text>
</comment>
<evidence type="ECO:0000259" key="7">
    <source>
        <dbReference type="Pfam" id="PF14322"/>
    </source>
</evidence>
<comment type="subcellular location">
    <subcellularLocation>
        <location evidence="1">Cell outer membrane</location>
    </subcellularLocation>
</comment>
<keyword evidence="3" id="KW-0732">Signal</keyword>
<comment type="caution">
    <text evidence="8">The sequence shown here is derived from an EMBL/GenBank/DDBJ whole genome shotgun (WGS) entry which is preliminary data.</text>
</comment>
<evidence type="ECO:0000256" key="3">
    <source>
        <dbReference type="ARBA" id="ARBA00022729"/>
    </source>
</evidence>
<dbReference type="RefSeq" id="WP_133463466.1">
    <property type="nucleotide sequence ID" value="NZ_SNWI01000001.1"/>
</dbReference>
<evidence type="ECO:0000256" key="2">
    <source>
        <dbReference type="ARBA" id="ARBA00006275"/>
    </source>
</evidence>